<organism evidence="8 9">
    <name type="scientific">Kutzneria buriramensis</name>
    <dbReference type="NCBI Taxonomy" id="1045776"/>
    <lineage>
        <taxon>Bacteria</taxon>
        <taxon>Bacillati</taxon>
        <taxon>Actinomycetota</taxon>
        <taxon>Actinomycetes</taxon>
        <taxon>Pseudonocardiales</taxon>
        <taxon>Pseudonocardiaceae</taxon>
        <taxon>Kutzneria</taxon>
    </lineage>
</organism>
<dbReference type="GO" id="GO:0005886">
    <property type="term" value="C:plasma membrane"/>
    <property type="evidence" value="ECO:0007669"/>
    <property type="project" value="UniProtKB-SubCell"/>
</dbReference>
<keyword evidence="4 6" id="KW-1133">Transmembrane helix</keyword>
<gene>
    <name evidence="8" type="ORF">BCF44_105349</name>
</gene>
<evidence type="ECO:0000313" key="9">
    <source>
        <dbReference type="Proteomes" id="UP000256269"/>
    </source>
</evidence>
<feature type="transmembrane region" description="Helical" evidence="6">
    <location>
        <begin position="282"/>
        <end position="300"/>
    </location>
</feature>
<evidence type="ECO:0000259" key="7">
    <source>
        <dbReference type="Pfam" id="PF03176"/>
    </source>
</evidence>
<dbReference type="SUPFAM" id="SSF82866">
    <property type="entry name" value="Multidrug efflux transporter AcrB transmembrane domain"/>
    <property type="match status" value="2"/>
</dbReference>
<evidence type="ECO:0000256" key="1">
    <source>
        <dbReference type="ARBA" id="ARBA00004651"/>
    </source>
</evidence>
<dbReference type="InterPro" id="IPR050545">
    <property type="entry name" value="Mycobact_MmpL"/>
</dbReference>
<feature type="transmembrane region" description="Helical" evidence="6">
    <location>
        <begin position="638"/>
        <end position="664"/>
    </location>
</feature>
<feature type="transmembrane region" description="Helical" evidence="6">
    <location>
        <begin position="670"/>
        <end position="697"/>
    </location>
</feature>
<evidence type="ECO:0000256" key="5">
    <source>
        <dbReference type="ARBA" id="ARBA00023136"/>
    </source>
</evidence>
<dbReference type="EMBL" id="QUNO01000005">
    <property type="protein sequence ID" value="REH48490.1"/>
    <property type="molecule type" value="Genomic_DNA"/>
</dbReference>
<feature type="transmembrane region" description="Helical" evidence="6">
    <location>
        <begin position="206"/>
        <end position="226"/>
    </location>
</feature>
<dbReference type="Gene3D" id="1.20.1640.10">
    <property type="entry name" value="Multidrug efflux transporter AcrB transmembrane domain"/>
    <property type="match status" value="2"/>
</dbReference>
<feature type="transmembrane region" description="Helical" evidence="6">
    <location>
        <begin position="531"/>
        <end position="548"/>
    </location>
</feature>
<feature type="transmembrane region" description="Helical" evidence="6">
    <location>
        <begin position="368"/>
        <end position="388"/>
    </location>
</feature>
<comment type="caution">
    <text evidence="8">The sequence shown here is derived from an EMBL/GenBank/DDBJ whole genome shotgun (WGS) entry which is preliminary data.</text>
</comment>
<feature type="transmembrane region" description="Helical" evidence="6">
    <location>
        <begin position="306"/>
        <end position="332"/>
    </location>
</feature>
<keyword evidence="2" id="KW-1003">Cell membrane</keyword>
<proteinExistence type="predicted"/>
<feature type="transmembrane region" description="Helical" evidence="6">
    <location>
        <begin position="232"/>
        <end position="253"/>
    </location>
</feature>
<name>A0A3E0HQF1_9PSEU</name>
<accession>A0A3E0HQF1</accession>
<dbReference type="Proteomes" id="UP000256269">
    <property type="component" value="Unassembled WGS sequence"/>
</dbReference>
<feature type="transmembrane region" description="Helical" evidence="6">
    <location>
        <begin position="555"/>
        <end position="577"/>
    </location>
</feature>
<keyword evidence="9" id="KW-1185">Reference proteome</keyword>
<protein>
    <submittedName>
        <fullName evidence="8">RND superfamily putative drug exporter</fullName>
    </submittedName>
</protein>
<dbReference type="InterPro" id="IPR004869">
    <property type="entry name" value="MMPL_dom"/>
</dbReference>
<evidence type="ECO:0000313" key="8">
    <source>
        <dbReference type="EMBL" id="REH48490.1"/>
    </source>
</evidence>
<feature type="transmembrane region" description="Helical" evidence="6">
    <location>
        <begin position="182"/>
        <end position="201"/>
    </location>
</feature>
<feature type="domain" description="Membrane transport protein MMPL" evidence="7">
    <location>
        <begin position="89"/>
        <end position="369"/>
    </location>
</feature>
<dbReference type="Pfam" id="PF03176">
    <property type="entry name" value="MMPL"/>
    <property type="match status" value="2"/>
</dbReference>
<dbReference type="RefSeq" id="WP_211353050.1">
    <property type="nucleotide sequence ID" value="NZ_CP144375.1"/>
</dbReference>
<evidence type="ECO:0000256" key="3">
    <source>
        <dbReference type="ARBA" id="ARBA00022692"/>
    </source>
</evidence>
<dbReference type="PANTHER" id="PTHR33406:SF13">
    <property type="entry name" value="MEMBRANE PROTEIN YDFJ"/>
    <property type="match status" value="1"/>
</dbReference>
<dbReference type="PANTHER" id="PTHR33406">
    <property type="entry name" value="MEMBRANE PROTEIN MJ1562-RELATED"/>
    <property type="match status" value="1"/>
</dbReference>
<evidence type="ECO:0000256" key="2">
    <source>
        <dbReference type="ARBA" id="ARBA00022475"/>
    </source>
</evidence>
<keyword evidence="5 6" id="KW-0472">Membrane</keyword>
<dbReference type="AlphaFoldDB" id="A0A3E0HQF1"/>
<evidence type="ECO:0000256" key="6">
    <source>
        <dbReference type="SAM" id="Phobius"/>
    </source>
</evidence>
<reference evidence="8 9" key="1">
    <citation type="submission" date="2018-08" db="EMBL/GenBank/DDBJ databases">
        <title>Genomic Encyclopedia of Archaeal and Bacterial Type Strains, Phase II (KMG-II): from individual species to whole genera.</title>
        <authorList>
            <person name="Goeker M."/>
        </authorList>
    </citation>
    <scope>NUCLEOTIDE SEQUENCE [LARGE SCALE GENOMIC DNA]</scope>
    <source>
        <strain evidence="8 9">DSM 45791</strain>
    </source>
</reference>
<evidence type="ECO:0000256" key="4">
    <source>
        <dbReference type="ARBA" id="ARBA00022989"/>
    </source>
</evidence>
<feature type="domain" description="Membrane transport protein MMPL" evidence="7">
    <location>
        <begin position="399"/>
        <end position="709"/>
    </location>
</feature>
<sequence length="734" mass="77173">MPERHLTVRLARWSATHPWRAIVGWVLFVVLCAATGSLVTSNQIHGEDGWVGEYGRGQHVAADAGLLPPQVEKVLITAASGHDAPATGPAAAREITDRMRALPAVASVADPIRSADGSALVVPVTMKGDDKVAGAKLPTLLDQTAAVQAAHPELRVSETGTVSTGQAPGQQLGHDLVRAEMITLPVTLVILFFVFGSLLVAGVPVLLALSSVMATTGLYALASYVFPDPGGAVSNVVLMMGMAVGVDYSLFYVKRVREERERNGTISPAAAIELAARTSGRAILVSGVAVLLSLVGLYLADDVIFAAIASGSIIVVAIAMVSSLTVLPALLAKMGPRVDRRRLRRRGAKPTESRLWAAMLRPAMRHPAATLAASVIVIFLLALPALGIKLATPTNANFPPSIPSIATYDEMTRLFPDQGAAHLVVVRDDPARSDQVAAALSDLAGRTRGNSLFATGPDPVVQASADGGVHTLRLPVPYGSNTDQAQDSLRQLRSQLVPATVGTVPGADVAVAGDVALSVDYVDHQTQHTPLVLGFVLLLTFLVMLFAFRSVVIGLVGVVLNLLSAIAAFGVVTAVFQNTWAQPLLGFTSDGFVSSRLPLILFVILFGLSMDYQIFVVSRIREAALRGVPPRRAVFDGITGSAGVVTSAAVVMVSVFVSFVFVGLTELKEIGFGLAVAVLLDAVIVRIMILPSLLALLGKAAWWPSRAVREAQSTADSHATVLESPHSPRQPVQR</sequence>
<feature type="transmembrane region" description="Helical" evidence="6">
    <location>
        <begin position="597"/>
        <end position="617"/>
    </location>
</feature>
<comment type="subcellular location">
    <subcellularLocation>
        <location evidence="1">Cell membrane</location>
        <topology evidence="1">Multi-pass membrane protein</topology>
    </subcellularLocation>
</comment>
<feature type="transmembrane region" description="Helical" evidence="6">
    <location>
        <begin position="21"/>
        <end position="40"/>
    </location>
</feature>
<keyword evidence="3 6" id="KW-0812">Transmembrane</keyword>